<protein>
    <submittedName>
        <fullName evidence="3">Metal dependent phosphohydrolase</fullName>
        <ecNumber evidence="3">3.1.4.52</ecNumber>
    </submittedName>
</protein>
<dbReference type="PANTHER" id="PTHR43155:SF2">
    <property type="entry name" value="CYCLIC DI-GMP PHOSPHODIESTERASE PA4108"/>
    <property type="match status" value="1"/>
</dbReference>
<accession>A0A174G2T8</accession>
<dbReference type="InterPro" id="IPR003607">
    <property type="entry name" value="HD/PDEase_dom"/>
</dbReference>
<sequence>MQYTGSIDNRGILEIIRRSCSYVDARLMNHGYRVAYIVSEMLKPYFHEDARKIRDVCFLALLHDIGAYKTDEISKMLQFDTNDVLAHSVYGYLFIKYFSPLKKLSGAILLHHATWQVLEHSEVFPEGIRLLAQVIHVADRIDVAMEVQHLTWEETAALLKKGSGTKFSPLIADLALACDFHTPFEGDTDAESLFFQLFSEIPLTQDEITDYLKMLIFTIDFRSRHTVTHTITTTTISAELAKRMGMNEEECNQIICGSMLHDLGKIGIPVEILEYPGKLSPQAMNIMRTHVDITEKIFGDVIEDTVKSLALRHHEKLDGSGYPRGLAAADLSTGERIVAIADIISALSGTRSYKTAFSKDKICTIITEMKDAGLIDAAIVELMISDYDEIMEETRIQCQPILDIYVLIQKDFDRISQAMTVDDIAGMKAVF</sequence>
<evidence type="ECO:0000313" key="4">
    <source>
        <dbReference type="Proteomes" id="UP000095651"/>
    </source>
</evidence>
<organism evidence="3 4">
    <name type="scientific">Hungatella hathewayi</name>
    <dbReference type="NCBI Taxonomy" id="154046"/>
    <lineage>
        <taxon>Bacteria</taxon>
        <taxon>Bacillati</taxon>
        <taxon>Bacillota</taxon>
        <taxon>Clostridia</taxon>
        <taxon>Lachnospirales</taxon>
        <taxon>Lachnospiraceae</taxon>
        <taxon>Hungatella</taxon>
    </lineage>
</organism>
<name>A0A174G2T8_9FIRM</name>
<feature type="domain" description="HD" evidence="1">
    <location>
        <begin position="27"/>
        <end position="144"/>
    </location>
</feature>
<dbReference type="SMART" id="SM00471">
    <property type="entry name" value="HDc"/>
    <property type="match status" value="2"/>
</dbReference>
<dbReference type="PANTHER" id="PTHR43155">
    <property type="entry name" value="CYCLIC DI-GMP PHOSPHODIESTERASE PA4108-RELATED"/>
    <property type="match status" value="1"/>
</dbReference>
<dbReference type="InterPro" id="IPR006674">
    <property type="entry name" value="HD_domain"/>
</dbReference>
<dbReference type="Gene3D" id="1.10.3210.10">
    <property type="entry name" value="Hypothetical protein af1432"/>
    <property type="match status" value="2"/>
</dbReference>
<dbReference type="SUPFAM" id="SSF109604">
    <property type="entry name" value="HD-domain/PDEase-like"/>
    <property type="match status" value="2"/>
</dbReference>
<dbReference type="PROSITE" id="PS51831">
    <property type="entry name" value="HD"/>
    <property type="match status" value="1"/>
</dbReference>
<gene>
    <name evidence="3" type="primary">rpfG_5</name>
    <name evidence="3" type="ORF">ERS852407_03219</name>
</gene>
<dbReference type="Pfam" id="PF13487">
    <property type="entry name" value="HD_5"/>
    <property type="match status" value="1"/>
</dbReference>
<dbReference type="InterPro" id="IPR037522">
    <property type="entry name" value="HD_GYP_dom"/>
</dbReference>
<dbReference type="GO" id="GO:0071111">
    <property type="term" value="F:cyclic-guanylate-specific phosphodiesterase activity"/>
    <property type="evidence" value="ECO:0007669"/>
    <property type="project" value="UniProtKB-EC"/>
</dbReference>
<evidence type="ECO:0000259" key="1">
    <source>
        <dbReference type="PROSITE" id="PS51831"/>
    </source>
</evidence>
<dbReference type="CDD" id="cd00077">
    <property type="entry name" value="HDc"/>
    <property type="match status" value="2"/>
</dbReference>
<keyword evidence="3" id="KW-0378">Hydrolase</keyword>
<dbReference type="EMBL" id="CYZE01000008">
    <property type="protein sequence ID" value="CUO56773.1"/>
    <property type="molecule type" value="Genomic_DNA"/>
</dbReference>
<dbReference type="PROSITE" id="PS51832">
    <property type="entry name" value="HD_GYP"/>
    <property type="match status" value="1"/>
</dbReference>
<dbReference type="Pfam" id="PF01966">
    <property type="entry name" value="HD"/>
    <property type="match status" value="1"/>
</dbReference>
<evidence type="ECO:0000259" key="2">
    <source>
        <dbReference type="PROSITE" id="PS51832"/>
    </source>
</evidence>
<dbReference type="Proteomes" id="UP000095651">
    <property type="component" value="Unassembled WGS sequence"/>
</dbReference>
<dbReference type="RefSeq" id="WP_055656687.1">
    <property type="nucleotide sequence ID" value="NZ_CABIXC010000008.1"/>
</dbReference>
<proteinExistence type="predicted"/>
<evidence type="ECO:0000313" key="3">
    <source>
        <dbReference type="EMBL" id="CUO56773.1"/>
    </source>
</evidence>
<dbReference type="EC" id="3.1.4.52" evidence="3"/>
<reference evidence="3 4" key="1">
    <citation type="submission" date="2015-09" db="EMBL/GenBank/DDBJ databases">
        <authorList>
            <consortium name="Pathogen Informatics"/>
        </authorList>
    </citation>
    <scope>NUCLEOTIDE SEQUENCE [LARGE SCALE GENOMIC DNA]</scope>
    <source>
        <strain evidence="3 4">2789STDY5608850</strain>
    </source>
</reference>
<feature type="domain" description="HD-GYP" evidence="2">
    <location>
        <begin position="204"/>
        <end position="399"/>
    </location>
</feature>
<dbReference type="AlphaFoldDB" id="A0A174G2T8"/>